<keyword evidence="3" id="KW-0238">DNA-binding</keyword>
<dbReference type="InterPro" id="IPR000055">
    <property type="entry name" value="Restrct_endonuc_typeI_TRD"/>
</dbReference>
<protein>
    <submittedName>
        <fullName evidence="5">Type I restriction enzyme specificity protein MPN_089</fullName>
    </submittedName>
</protein>
<evidence type="ECO:0000256" key="3">
    <source>
        <dbReference type="ARBA" id="ARBA00023125"/>
    </source>
</evidence>
<dbReference type="Proteomes" id="UP000095332">
    <property type="component" value="Unassembled WGS sequence"/>
</dbReference>
<dbReference type="AlphaFoldDB" id="A0A174VYK1"/>
<evidence type="ECO:0000313" key="6">
    <source>
        <dbReference type="Proteomes" id="UP000095332"/>
    </source>
</evidence>
<dbReference type="GO" id="GO:0009307">
    <property type="term" value="P:DNA restriction-modification system"/>
    <property type="evidence" value="ECO:0007669"/>
    <property type="project" value="UniProtKB-KW"/>
</dbReference>
<name>A0A174VYK1_PARDI</name>
<comment type="similarity">
    <text evidence="1">Belongs to the type-I restriction system S methylase family.</text>
</comment>
<dbReference type="InterPro" id="IPR044946">
    <property type="entry name" value="Restrct_endonuc_typeI_TRD_sf"/>
</dbReference>
<accession>A0A174VYK1</accession>
<keyword evidence="2" id="KW-0680">Restriction system</keyword>
<dbReference type="CDD" id="cd17255">
    <property type="entry name" value="RMtype1_S_Fco49512ORF2615P-TRD2-CR2_like"/>
    <property type="match status" value="1"/>
</dbReference>
<dbReference type="InterPro" id="IPR051212">
    <property type="entry name" value="Type-I_RE_S_subunit"/>
</dbReference>
<evidence type="ECO:0000313" key="5">
    <source>
        <dbReference type="EMBL" id="CUQ39712.1"/>
    </source>
</evidence>
<feature type="domain" description="Type I restriction modification DNA specificity" evidence="4">
    <location>
        <begin position="2"/>
        <end position="155"/>
    </location>
</feature>
<reference evidence="5 6" key="1">
    <citation type="submission" date="2015-09" db="EMBL/GenBank/DDBJ databases">
        <authorList>
            <consortium name="Pathogen Informatics"/>
        </authorList>
    </citation>
    <scope>NUCLEOTIDE SEQUENCE [LARGE SCALE GENOMIC DNA]</scope>
    <source>
        <strain evidence="5 6">2789STDY5834948</strain>
    </source>
</reference>
<dbReference type="SUPFAM" id="SSF116734">
    <property type="entry name" value="DNA methylase specificity domain"/>
    <property type="match status" value="1"/>
</dbReference>
<dbReference type="PANTHER" id="PTHR43140:SF1">
    <property type="entry name" value="TYPE I RESTRICTION ENZYME ECOKI SPECIFICITY SUBUNIT"/>
    <property type="match status" value="1"/>
</dbReference>
<evidence type="ECO:0000256" key="2">
    <source>
        <dbReference type="ARBA" id="ARBA00022747"/>
    </source>
</evidence>
<gene>
    <name evidence="5" type="ORF">ERS852560_02614</name>
</gene>
<proteinExistence type="inferred from homology"/>
<dbReference type="Gene3D" id="3.90.220.20">
    <property type="entry name" value="DNA methylase specificity domains"/>
    <property type="match status" value="1"/>
</dbReference>
<dbReference type="PANTHER" id="PTHR43140">
    <property type="entry name" value="TYPE-1 RESTRICTION ENZYME ECOKI SPECIFICITY PROTEIN"/>
    <property type="match status" value="1"/>
</dbReference>
<dbReference type="Pfam" id="PF01420">
    <property type="entry name" value="Methylase_S"/>
    <property type="match status" value="1"/>
</dbReference>
<evidence type="ECO:0000256" key="1">
    <source>
        <dbReference type="ARBA" id="ARBA00010923"/>
    </source>
</evidence>
<dbReference type="EMBL" id="CZBM01000011">
    <property type="protein sequence ID" value="CUQ39712.1"/>
    <property type="molecule type" value="Genomic_DNA"/>
</dbReference>
<evidence type="ECO:0000259" key="4">
    <source>
        <dbReference type="Pfam" id="PF01420"/>
    </source>
</evidence>
<organism evidence="5 6">
    <name type="scientific">Parabacteroides distasonis</name>
    <dbReference type="NCBI Taxonomy" id="823"/>
    <lineage>
        <taxon>Bacteria</taxon>
        <taxon>Pseudomonadati</taxon>
        <taxon>Bacteroidota</taxon>
        <taxon>Bacteroidia</taxon>
        <taxon>Bacteroidales</taxon>
        <taxon>Tannerellaceae</taxon>
        <taxon>Parabacteroides</taxon>
    </lineage>
</organism>
<sequence>MSEICNLQRGKVYSKEYLRDNQGIYPVYSSQTINNGELGRISTYDFDGTYLTWTTDGAYAGTIFKRKGKFSITNVCGIISMKSDLVTMDFLYYWLSLKAKEYVYSGMGNPKLMSNQVEKILVPIPVLSEQQRIVGILDKFETLVNDLSQGLPAEIAAVQEQYEYYKNKLLTFNRIQSN</sequence>
<dbReference type="GO" id="GO:0003677">
    <property type="term" value="F:DNA binding"/>
    <property type="evidence" value="ECO:0007669"/>
    <property type="project" value="UniProtKB-KW"/>
</dbReference>